<evidence type="ECO:0000256" key="6">
    <source>
        <dbReference type="ARBA" id="ARBA00022737"/>
    </source>
</evidence>
<dbReference type="PANTHER" id="PTHR48016:SF29">
    <property type="entry name" value="MITOGEN-ACTIVATED PROTEIN KINASE KINASE KINASE 1-RELATED"/>
    <property type="match status" value="1"/>
</dbReference>
<sequence>MQLQVHQYSDPTIGMSGRGSTSGNSPKDVLSTGESVNKMGEVEDEESLNEVTVSSDPRELEELNCYPLEVPPTISHHFYILNVLDLSYTEINSLPQSISRLVALQKLILRSCELLMELPPEIGELTNLEVLDLEGTEILCLPKEIAKLVNLTCLKVSFYGYANQTVIPRRVLSNLSRLIELIIDVTPYGGWWDVEQEAIVDDLCSLKELRTLQLYSPTAEPLEELTLIFPGLANFRFTVGRHEEHFISRLPHDVEEEFNNWEKLGKGLKYLNGNRISNGVTKVLKHANAFFLQRHWTVKSLSEFGHKNMSGMKFCLVMECNEFQTLVDSQQFKQGKDGRGEFEDFEYFDKAIVLGSLERLIIRYMKNIESFWNGPVGKGSLSNLKSLALHTCPNLTTLFTIDMVGNLINLEELIVEDCPKIDSVVSLKSPGSKLGLFLPSLKKISLLELPELVGISSGLCIAPNLERMVIFYCPKLEKLSTMDVSSTNLKVIKGEREWWDALKWYESDLSTEHEDYLAGLFIPLRRDGDLMAQLKNECSPLKNGLNRDEIQARVRNIDEVGRDYHEYRVRNVDEIRHDYNESGVGGCGIKGDRPPLLAPPPGIARRVIDNVSSTWDILKSFGPQGDEELCSTDGLGVTTSVMTKEEDRGIEKDNEGGDDEIVGKLDMGKALVRDDSFGSESYSDTSNNGTDEASFSVTTGDSFNCISPNREFKRSIKSWKKGELLGRGFFGTVYEAIADGGFFFAVKEVSLLDQGSQGNQSIFQLEQEISLLSQFQHENIVQYFGTDKDDSKLYIFQELVSKGSLANLYQKYRLRDSQVSEYTRQILNGLNYLHCRNVVHRDIKCANILVDANGSVKLADFGLTKATNLNDIKSCKGNPFWMAPEVVKKNQGTGLAADIWSLGCTVLEMLTRKIPYSDLVSVQALFRIGRGIPPLIPSSLSVDAQDFIFKCLQVIPADRPTAAQLLDHPFVKRTVKFGAPISGTVMAQGLESLTGLWSLYDEHTLLTHKSPISHIENNEDNYVLAVKSRDEPVGGGEGKEDSISKGVQLSFLQENNEDNYVLAIKSRDEPVGVGEGKEDSISKVLSLFRDQ</sequence>
<keyword evidence="6" id="KW-0677">Repeat</keyword>
<evidence type="ECO:0000259" key="16">
    <source>
        <dbReference type="PROSITE" id="PS50011"/>
    </source>
</evidence>
<dbReference type="EC" id="2.7.11.25" evidence="2"/>
<dbReference type="PROSITE" id="PS50011">
    <property type="entry name" value="PROTEIN_KINASE_DOM"/>
    <property type="match status" value="1"/>
</dbReference>
<accession>A0A834H1W0</accession>
<dbReference type="Proteomes" id="UP000626092">
    <property type="component" value="Unassembled WGS sequence"/>
</dbReference>
<dbReference type="Pfam" id="PF23598">
    <property type="entry name" value="LRR_14"/>
    <property type="match status" value="1"/>
</dbReference>
<feature type="region of interest" description="Disordered" evidence="15">
    <location>
        <begin position="1"/>
        <end position="32"/>
    </location>
</feature>
<evidence type="ECO:0000313" key="17">
    <source>
        <dbReference type="EMBL" id="KAF7143256.1"/>
    </source>
</evidence>
<dbReference type="Gene3D" id="3.80.10.10">
    <property type="entry name" value="Ribonuclease Inhibitor"/>
    <property type="match status" value="1"/>
</dbReference>
<comment type="caution">
    <text evidence="17">The sequence shown here is derived from an EMBL/GenBank/DDBJ whole genome shotgun (WGS) entry which is preliminary data.</text>
</comment>
<keyword evidence="4" id="KW-0808">Transferase</keyword>
<dbReference type="GO" id="GO:1902065">
    <property type="term" value="P:response to L-glutamate"/>
    <property type="evidence" value="ECO:0007669"/>
    <property type="project" value="UniProtKB-ARBA"/>
</dbReference>
<dbReference type="AlphaFoldDB" id="A0A834H1W0"/>
<evidence type="ECO:0000256" key="3">
    <source>
        <dbReference type="ARBA" id="ARBA00022527"/>
    </source>
</evidence>
<dbReference type="InterPro" id="IPR050538">
    <property type="entry name" value="MAP_kinase_kinase_kinase"/>
</dbReference>
<dbReference type="EMBL" id="WJXA01000005">
    <property type="protein sequence ID" value="KAF7143256.1"/>
    <property type="molecule type" value="Genomic_DNA"/>
</dbReference>
<dbReference type="InterPro" id="IPR055414">
    <property type="entry name" value="LRR_R13L4/SHOC2-like"/>
</dbReference>
<feature type="binding site" evidence="14">
    <location>
        <position position="747"/>
    </location>
    <ligand>
        <name>ATP</name>
        <dbReference type="ChEBI" id="CHEBI:30616"/>
    </ligand>
</feature>
<dbReference type="Gene3D" id="1.10.510.10">
    <property type="entry name" value="Transferase(Phosphotransferase) domain 1"/>
    <property type="match status" value="1"/>
</dbReference>
<dbReference type="Pfam" id="PF23247">
    <property type="entry name" value="LRR_RPS2"/>
    <property type="match status" value="1"/>
</dbReference>
<evidence type="ECO:0000256" key="2">
    <source>
        <dbReference type="ARBA" id="ARBA00012406"/>
    </source>
</evidence>
<dbReference type="InterPro" id="IPR000719">
    <property type="entry name" value="Prot_kinase_dom"/>
</dbReference>
<dbReference type="PANTHER" id="PTHR48016">
    <property type="entry name" value="MAP KINASE KINASE KINASE SSK2-RELATED-RELATED"/>
    <property type="match status" value="1"/>
</dbReference>
<evidence type="ECO:0000256" key="12">
    <source>
        <dbReference type="ARBA" id="ARBA00047559"/>
    </source>
</evidence>
<dbReference type="InterPro" id="IPR057135">
    <property type="entry name" value="At4g27190-like_LRR"/>
</dbReference>
<dbReference type="GO" id="GO:0005524">
    <property type="term" value="F:ATP binding"/>
    <property type="evidence" value="ECO:0007669"/>
    <property type="project" value="UniProtKB-UniRule"/>
</dbReference>
<evidence type="ECO:0000256" key="11">
    <source>
        <dbReference type="ARBA" id="ARBA00023136"/>
    </source>
</evidence>
<comment type="similarity">
    <text evidence="1">Belongs to the protein kinase superfamily. STE Ser/Thr protein kinase family. MAP kinase kinase kinase subfamily.</text>
</comment>
<dbReference type="GO" id="GO:0004709">
    <property type="term" value="F:MAP kinase kinase kinase activity"/>
    <property type="evidence" value="ECO:0007669"/>
    <property type="project" value="UniProtKB-EC"/>
</dbReference>
<evidence type="ECO:0000256" key="4">
    <source>
        <dbReference type="ARBA" id="ARBA00022679"/>
    </source>
</evidence>
<keyword evidence="11" id="KW-0472">Membrane</keyword>
<dbReference type="SMART" id="SM00220">
    <property type="entry name" value="S_TKc"/>
    <property type="match status" value="1"/>
</dbReference>
<dbReference type="InterPro" id="IPR008271">
    <property type="entry name" value="Ser/Thr_kinase_AS"/>
</dbReference>
<reference evidence="17" key="1">
    <citation type="submission" date="2019-11" db="EMBL/GenBank/DDBJ databases">
        <authorList>
            <person name="Liu Y."/>
            <person name="Hou J."/>
            <person name="Li T.-Q."/>
            <person name="Guan C.-H."/>
            <person name="Wu X."/>
            <person name="Wu H.-Z."/>
            <person name="Ling F."/>
            <person name="Zhang R."/>
            <person name="Shi X.-G."/>
            <person name="Ren J.-P."/>
            <person name="Chen E.-F."/>
            <person name="Sun J.-M."/>
        </authorList>
    </citation>
    <scope>NUCLEOTIDE SEQUENCE</scope>
    <source>
        <strain evidence="17">Adult_tree_wgs_1</strain>
        <tissue evidence="17">Leaves</tissue>
    </source>
</reference>
<dbReference type="InterPro" id="IPR032675">
    <property type="entry name" value="LRR_dom_sf"/>
</dbReference>
<gene>
    <name evidence="17" type="ORF">RHSIM_Rhsim05G0066300</name>
</gene>
<dbReference type="PROSITE" id="PS00108">
    <property type="entry name" value="PROTEIN_KINASE_ST"/>
    <property type="match status" value="1"/>
</dbReference>
<dbReference type="GO" id="GO:0005737">
    <property type="term" value="C:cytoplasm"/>
    <property type="evidence" value="ECO:0007669"/>
    <property type="project" value="TreeGrafter"/>
</dbReference>
<dbReference type="InterPro" id="IPR017441">
    <property type="entry name" value="Protein_kinase_ATP_BS"/>
</dbReference>
<keyword evidence="8" id="KW-0418">Kinase</keyword>
<protein>
    <recommendedName>
        <fullName evidence="2">mitogen-activated protein kinase kinase kinase</fullName>
        <ecNumber evidence="2">2.7.11.25</ecNumber>
    </recommendedName>
</protein>
<feature type="domain" description="Protein kinase" evidence="16">
    <location>
        <begin position="719"/>
        <end position="971"/>
    </location>
</feature>
<dbReference type="FunFam" id="1.10.510.10:FF:000359">
    <property type="entry name" value="Mitogen-activated protein kinase 1, putative, expressed"/>
    <property type="match status" value="1"/>
</dbReference>
<dbReference type="SUPFAM" id="SSF52058">
    <property type="entry name" value="L domain-like"/>
    <property type="match status" value="1"/>
</dbReference>
<evidence type="ECO:0000313" key="18">
    <source>
        <dbReference type="Proteomes" id="UP000626092"/>
    </source>
</evidence>
<evidence type="ECO:0000256" key="10">
    <source>
        <dbReference type="ARBA" id="ARBA00022989"/>
    </source>
</evidence>
<organism evidence="17 18">
    <name type="scientific">Rhododendron simsii</name>
    <name type="common">Sims's rhododendron</name>
    <dbReference type="NCBI Taxonomy" id="118357"/>
    <lineage>
        <taxon>Eukaryota</taxon>
        <taxon>Viridiplantae</taxon>
        <taxon>Streptophyta</taxon>
        <taxon>Embryophyta</taxon>
        <taxon>Tracheophyta</taxon>
        <taxon>Spermatophyta</taxon>
        <taxon>Magnoliopsida</taxon>
        <taxon>eudicotyledons</taxon>
        <taxon>Gunneridae</taxon>
        <taxon>Pentapetalae</taxon>
        <taxon>asterids</taxon>
        <taxon>Ericales</taxon>
        <taxon>Ericaceae</taxon>
        <taxon>Ericoideae</taxon>
        <taxon>Rhodoreae</taxon>
        <taxon>Rhododendron</taxon>
    </lineage>
</organism>
<keyword evidence="5" id="KW-0812">Transmembrane</keyword>
<dbReference type="InterPro" id="IPR011009">
    <property type="entry name" value="Kinase-like_dom_sf"/>
</dbReference>
<comment type="catalytic activity">
    <reaction evidence="13">
        <text>L-seryl-[protein] + ATP = O-phospho-L-seryl-[protein] + ADP + H(+)</text>
        <dbReference type="Rhea" id="RHEA:17989"/>
        <dbReference type="Rhea" id="RHEA-COMP:9863"/>
        <dbReference type="Rhea" id="RHEA-COMP:11604"/>
        <dbReference type="ChEBI" id="CHEBI:15378"/>
        <dbReference type="ChEBI" id="CHEBI:29999"/>
        <dbReference type="ChEBI" id="CHEBI:30616"/>
        <dbReference type="ChEBI" id="CHEBI:83421"/>
        <dbReference type="ChEBI" id="CHEBI:456216"/>
        <dbReference type="EC" id="2.7.11.25"/>
    </reaction>
</comment>
<dbReference type="Pfam" id="PF00069">
    <property type="entry name" value="Pkinase"/>
    <property type="match status" value="1"/>
</dbReference>
<evidence type="ECO:0000256" key="14">
    <source>
        <dbReference type="PROSITE-ProRule" id="PRU10141"/>
    </source>
</evidence>
<keyword evidence="9 14" id="KW-0067">ATP-binding</keyword>
<name>A0A834H1W0_RHOSS</name>
<keyword evidence="3" id="KW-0723">Serine/threonine-protein kinase</keyword>
<evidence type="ECO:0000256" key="7">
    <source>
        <dbReference type="ARBA" id="ARBA00022741"/>
    </source>
</evidence>
<keyword evidence="18" id="KW-1185">Reference proteome</keyword>
<keyword evidence="10" id="KW-1133">Transmembrane helix</keyword>
<evidence type="ECO:0000256" key="13">
    <source>
        <dbReference type="ARBA" id="ARBA00048329"/>
    </source>
</evidence>
<evidence type="ECO:0000256" key="8">
    <source>
        <dbReference type="ARBA" id="ARBA00022777"/>
    </source>
</evidence>
<keyword evidence="7 14" id="KW-0547">Nucleotide-binding</keyword>
<evidence type="ECO:0000256" key="15">
    <source>
        <dbReference type="SAM" id="MobiDB-lite"/>
    </source>
</evidence>
<dbReference type="PROSITE" id="PS00107">
    <property type="entry name" value="PROTEIN_KINASE_ATP"/>
    <property type="match status" value="1"/>
</dbReference>
<evidence type="ECO:0000256" key="9">
    <source>
        <dbReference type="ARBA" id="ARBA00022840"/>
    </source>
</evidence>
<feature type="compositionally biased region" description="Polar residues" evidence="15">
    <location>
        <begin position="1"/>
        <end position="10"/>
    </location>
</feature>
<proteinExistence type="inferred from homology"/>
<dbReference type="OrthoDB" id="1679053at2759"/>
<evidence type="ECO:0000256" key="5">
    <source>
        <dbReference type="ARBA" id="ARBA00022692"/>
    </source>
</evidence>
<dbReference type="SUPFAM" id="SSF56112">
    <property type="entry name" value="Protein kinase-like (PK-like)"/>
    <property type="match status" value="1"/>
</dbReference>
<evidence type="ECO:0000256" key="1">
    <source>
        <dbReference type="ARBA" id="ARBA00006529"/>
    </source>
</evidence>
<comment type="catalytic activity">
    <reaction evidence="12">
        <text>L-threonyl-[protein] + ATP = O-phospho-L-threonyl-[protein] + ADP + H(+)</text>
        <dbReference type="Rhea" id="RHEA:46608"/>
        <dbReference type="Rhea" id="RHEA-COMP:11060"/>
        <dbReference type="Rhea" id="RHEA-COMP:11605"/>
        <dbReference type="ChEBI" id="CHEBI:15378"/>
        <dbReference type="ChEBI" id="CHEBI:30013"/>
        <dbReference type="ChEBI" id="CHEBI:30616"/>
        <dbReference type="ChEBI" id="CHEBI:61977"/>
        <dbReference type="ChEBI" id="CHEBI:456216"/>
        <dbReference type="EC" id="2.7.11.25"/>
    </reaction>
</comment>